<reference evidence="2" key="1">
    <citation type="submission" date="2018-04" db="EMBL/GenBank/DDBJ databases">
        <title>Transcriptome assembly of Sipha flava.</title>
        <authorList>
            <person name="Scully E.D."/>
            <person name="Geib S.M."/>
            <person name="Palmer N.A."/>
            <person name="Koch K."/>
            <person name="Bradshaw J."/>
            <person name="Heng-Moss T."/>
            <person name="Sarath G."/>
        </authorList>
    </citation>
    <scope>NUCLEOTIDE SEQUENCE</scope>
</reference>
<dbReference type="Proteomes" id="UP000694846">
    <property type="component" value="Unplaced"/>
</dbReference>
<accession>A0A2S2QJS4</accession>
<proteinExistence type="predicted"/>
<dbReference type="GeneID" id="112688432"/>
<organism evidence="2">
    <name type="scientific">Sipha flava</name>
    <name type="common">yellow sugarcane aphid</name>
    <dbReference type="NCBI Taxonomy" id="143950"/>
    <lineage>
        <taxon>Eukaryota</taxon>
        <taxon>Metazoa</taxon>
        <taxon>Ecdysozoa</taxon>
        <taxon>Arthropoda</taxon>
        <taxon>Hexapoda</taxon>
        <taxon>Insecta</taxon>
        <taxon>Pterygota</taxon>
        <taxon>Neoptera</taxon>
        <taxon>Paraneoptera</taxon>
        <taxon>Hemiptera</taxon>
        <taxon>Sternorrhyncha</taxon>
        <taxon>Aphidomorpha</taxon>
        <taxon>Aphidoidea</taxon>
        <taxon>Aphididae</taxon>
        <taxon>Sipha</taxon>
    </lineage>
</organism>
<dbReference type="EMBL" id="GGMS01008802">
    <property type="protein sequence ID" value="MBY78005.1"/>
    <property type="molecule type" value="Transcribed_RNA"/>
</dbReference>
<evidence type="ECO:0000313" key="4">
    <source>
        <dbReference type="RefSeq" id="XP_025417387.1"/>
    </source>
</evidence>
<feature type="compositionally biased region" description="Low complexity" evidence="1">
    <location>
        <begin position="81"/>
        <end position="104"/>
    </location>
</feature>
<evidence type="ECO:0000313" key="3">
    <source>
        <dbReference type="Proteomes" id="UP000694846"/>
    </source>
</evidence>
<sequence>MGTDIKKFENRVKNDLQRLEVRLTTESVRCRDVEIENTNELIRKYEQLNMRLTMVEKNMNNGSLLGTHSVMNTDEDKNNQAAKALPAPLVSPAPLTTSTSSETPVEPPRVVPKSPAPLPLPTVSVFSPPSPLNASRRPDEEFEAVLTMEMFKKKNLKKPEGIPKKVFKLPASVSKNDI</sequence>
<evidence type="ECO:0000256" key="1">
    <source>
        <dbReference type="SAM" id="MobiDB-lite"/>
    </source>
</evidence>
<feature type="compositionally biased region" description="Pro residues" evidence="1">
    <location>
        <begin position="105"/>
        <end position="120"/>
    </location>
</feature>
<name>A0A2S2QJS4_9HEMI</name>
<dbReference type="AlphaFoldDB" id="A0A2S2QJS4"/>
<gene>
    <name evidence="4" type="primary">LOC112688432</name>
    <name evidence="2" type="ORF">g.185370</name>
</gene>
<keyword evidence="3" id="KW-1185">Reference proteome</keyword>
<reference evidence="4" key="2">
    <citation type="submission" date="2025-04" db="UniProtKB">
        <authorList>
            <consortium name="RefSeq"/>
        </authorList>
    </citation>
    <scope>IDENTIFICATION</scope>
    <source>
        <tissue evidence="4">Whole body</tissue>
    </source>
</reference>
<feature type="region of interest" description="Disordered" evidence="1">
    <location>
        <begin position="77"/>
        <end position="138"/>
    </location>
</feature>
<dbReference type="RefSeq" id="XP_025417387.1">
    <property type="nucleotide sequence ID" value="XM_025561602.1"/>
</dbReference>
<evidence type="ECO:0000313" key="2">
    <source>
        <dbReference type="EMBL" id="MBY78005.1"/>
    </source>
</evidence>
<protein>
    <submittedName>
        <fullName evidence="4">Uncharacterized protein LOC112688432</fullName>
    </submittedName>
</protein>